<evidence type="ECO:0000313" key="5">
    <source>
        <dbReference type="EMBL" id="TQV80475.1"/>
    </source>
</evidence>
<dbReference type="Pfam" id="PF04355">
    <property type="entry name" value="BamE"/>
    <property type="match status" value="1"/>
</dbReference>
<dbReference type="AlphaFoldDB" id="A0A545TTD5"/>
<dbReference type="RefSeq" id="WP_142896189.1">
    <property type="nucleotide sequence ID" value="NZ_ML660054.1"/>
</dbReference>
<dbReference type="InterPro" id="IPR026592">
    <property type="entry name" value="BamE"/>
</dbReference>
<keyword evidence="1" id="KW-0732">Signal</keyword>
<feature type="domain" description="Outer membrane protein assembly factor BamE" evidence="4">
    <location>
        <begin position="39"/>
        <end position="113"/>
    </location>
</feature>
<evidence type="ECO:0000256" key="2">
    <source>
        <dbReference type="ARBA" id="ARBA00023136"/>
    </source>
</evidence>
<dbReference type="InterPro" id="IPR037873">
    <property type="entry name" value="BamE-like"/>
</dbReference>
<dbReference type="GO" id="GO:0030674">
    <property type="term" value="F:protein-macromolecule adaptor activity"/>
    <property type="evidence" value="ECO:0007669"/>
    <property type="project" value="TreeGrafter"/>
</dbReference>
<keyword evidence="3" id="KW-0998">Cell outer membrane</keyword>
<dbReference type="PROSITE" id="PS51257">
    <property type="entry name" value="PROKAR_LIPOPROTEIN"/>
    <property type="match status" value="1"/>
</dbReference>
<accession>A0A545TTD5</accession>
<organism evidence="5 6">
    <name type="scientific">Denitrobaculum tricleocarpae</name>
    <dbReference type="NCBI Taxonomy" id="2591009"/>
    <lineage>
        <taxon>Bacteria</taxon>
        <taxon>Pseudomonadati</taxon>
        <taxon>Pseudomonadota</taxon>
        <taxon>Alphaproteobacteria</taxon>
        <taxon>Rhodospirillales</taxon>
        <taxon>Rhodospirillaceae</taxon>
        <taxon>Denitrobaculum</taxon>
    </lineage>
</organism>
<reference evidence="5 6" key="1">
    <citation type="submission" date="2019-06" db="EMBL/GenBank/DDBJ databases">
        <title>Whole genome sequence for Rhodospirillaceae sp. R148.</title>
        <authorList>
            <person name="Wang G."/>
        </authorList>
    </citation>
    <scope>NUCLEOTIDE SEQUENCE [LARGE SCALE GENOMIC DNA]</scope>
    <source>
        <strain evidence="5 6">R148</strain>
    </source>
</reference>
<dbReference type="Gene3D" id="3.30.1450.10">
    <property type="match status" value="1"/>
</dbReference>
<keyword evidence="6" id="KW-1185">Reference proteome</keyword>
<dbReference type="OrthoDB" id="7160681at2"/>
<dbReference type="PANTHER" id="PTHR37482:SF1">
    <property type="entry name" value="OUTER MEMBRANE PROTEIN ASSEMBLY FACTOR BAME"/>
    <property type="match status" value="1"/>
</dbReference>
<dbReference type="Proteomes" id="UP000315252">
    <property type="component" value="Unassembled WGS sequence"/>
</dbReference>
<protein>
    <submittedName>
        <fullName evidence="5">Outer membrane protein assembly factor BamE</fullName>
    </submittedName>
</protein>
<evidence type="ECO:0000256" key="1">
    <source>
        <dbReference type="ARBA" id="ARBA00022729"/>
    </source>
</evidence>
<dbReference type="GO" id="GO:1990063">
    <property type="term" value="C:Bam protein complex"/>
    <property type="evidence" value="ECO:0007669"/>
    <property type="project" value="TreeGrafter"/>
</dbReference>
<dbReference type="GO" id="GO:0043165">
    <property type="term" value="P:Gram-negative-bacterium-type cell outer membrane assembly"/>
    <property type="evidence" value="ECO:0007669"/>
    <property type="project" value="TreeGrafter"/>
</dbReference>
<dbReference type="InterPro" id="IPR007450">
    <property type="entry name" value="BamE_dom"/>
</dbReference>
<evidence type="ECO:0000259" key="4">
    <source>
        <dbReference type="Pfam" id="PF04355"/>
    </source>
</evidence>
<dbReference type="PANTHER" id="PTHR37482">
    <property type="entry name" value="OUTER MEMBRANE PROTEIN ASSEMBLY FACTOR BAME"/>
    <property type="match status" value="1"/>
</dbReference>
<sequence>MRRKTHKISGSARAAFMASGCAVGLLLLSGCSNNIQVRGNLPDPEIVGEIETGVHSRRQVAERLGSPSAISTFEDRKWYYVGQKTTQFAFFEPEVLERNVLVVTFDGTGKVDETKAYTLADGQVVDVVSRTTPTEGRELTLLQQIFGNLGSNVPGSILGGGTESQRPR</sequence>
<keyword evidence="2" id="KW-0472">Membrane</keyword>
<name>A0A545TTD5_9PROT</name>
<dbReference type="EMBL" id="VHSH01000003">
    <property type="protein sequence ID" value="TQV80475.1"/>
    <property type="molecule type" value="Genomic_DNA"/>
</dbReference>
<proteinExistence type="predicted"/>
<comment type="caution">
    <text evidence="5">The sequence shown here is derived from an EMBL/GenBank/DDBJ whole genome shotgun (WGS) entry which is preliminary data.</text>
</comment>
<gene>
    <name evidence="5" type="ORF">FKG95_09870</name>
</gene>
<dbReference type="GO" id="GO:0051205">
    <property type="term" value="P:protein insertion into membrane"/>
    <property type="evidence" value="ECO:0007669"/>
    <property type="project" value="TreeGrafter"/>
</dbReference>
<evidence type="ECO:0000256" key="3">
    <source>
        <dbReference type="ARBA" id="ARBA00023237"/>
    </source>
</evidence>
<evidence type="ECO:0000313" key="6">
    <source>
        <dbReference type="Proteomes" id="UP000315252"/>
    </source>
</evidence>